<keyword evidence="2" id="KW-1185">Reference proteome</keyword>
<dbReference type="InterPro" id="IPR008969">
    <property type="entry name" value="CarboxyPept-like_regulatory"/>
</dbReference>
<dbReference type="eggNOG" id="COG3078">
    <property type="taxonomic scope" value="Bacteria"/>
</dbReference>
<reference evidence="1 2" key="1">
    <citation type="journal article" date="2013" name="Genome Announc.">
        <title>Draft Genome Sequence of Indibacter alkaliphilus Strain LW1T, Isolated from Lonar Lake, a Haloalkaline Lake in the Buldana District of Maharashtra, India.</title>
        <authorList>
            <person name="Singh A."/>
            <person name="Kumar Jangir P."/>
            <person name="Sharma R."/>
            <person name="Singh A."/>
            <person name="Kumar Pinnaka A."/>
            <person name="Shivaji S."/>
        </authorList>
    </citation>
    <scope>NUCLEOTIDE SEQUENCE [LARGE SCALE GENOMIC DNA]</scope>
    <source>
        <strain evidence="2">CCUG 57479 / KCTC 22604 / LW1</strain>
    </source>
</reference>
<sequence length="563" mass="61669">MLTDHWKGIHRLVGLILFFSILSPLNAQELPILEKKVSITSENESLENLLKRLSQKVGCVFSYSSSVIDVKRTYSGTFNDQPLRLILEELFAGGVEAKQKGVYVILSPRQISKKELVVSGYVVDENTGKAIRDATVYDPITLKSSITDEFGYFQLAIKNPNLDSVRLVVNKKDYGDTLLVNDQLNPFQKVLLKTSEVDLEGVGKSLAKPMKDAWQWTKKSMGSTNLENVSDTLYRKVQVSLVPFIGTNRKLSGNVINDYSFNVWGGFSAGTNKVELGGLFNINKGDVKFLQMAGLFNLVGGAMQGVQMAGLTNVVLDDTRAVQMGGLGNFTSGSLQGVQLGGVLNLATKEVKGAQLGGVANYAHSDLSGVQVAGILNIGNRIKGSQIGLFNYADSISGVSIGLLSVVRKGYRQVEVGADEVLPLNFAFRTGTRNFYNILSAGFRPDFTDSVTWAFGYGVGAAPRLGKKVFMNIELSSSQMNLANVAALNLINRAYIGLEYQFGKNIGIYFGPSINWRLYDTGFQHHPDMFTYANPRIQNENSPREGSFASQMWFGGRAGLRIY</sequence>
<dbReference type="EMBL" id="ALWO02000027">
    <property type="protein sequence ID" value="EOZ97837.1"/>
    <property type="molecule type" value="Genomic_DNA"/>
</dbReference>
<gene>
    <name evidence="1" type="ORF">A33Q_1646</name>
</gene>
<dbReference type="Proteomes" id="UP000006073">
    <property type="component" value="Unassembled WGS sequence"/>
</dbReference>
<dbReference type="STRING" id="1189612.A33Q_1646"/>
<comment type="caution">
    <text evidence="1">The sequence shown here is derived from an EMBL/GenBank/DDBJ whole genome shotgun (WGS) entry which is preliminary data.</text>
</comment>
<accession>S2DFE5</accession>
<evidence type="ECO:0000313" key="2">
    <source>
        <dbReference type="Proteomes" id="UP000006073"/>
    </source>
</evidence>
<dbReference type="AlphaFoldDB" id="S2DFE5"/>
<organism evidence="1 2">
    <name type="scientific">Indibacter alkaliphilus (strain CCUG 57479 / KCTC 22604 / LW1)</name>
    <dbReference type="NCBI Taxonomy" id="1189612"/>
    <lineage>
        <taxon>Bacteria</taxon>
        <taxon>Pseudomonadati</taxon>
        <taxon>Bacteroidota</taxon>
        <taxon>Cytophagia</taxon>
        <taxon>Cytophagales</taxon>
        <taxon>Cyclobacteriaceae</taxon>
    </lineage>
</organism>
<dbReference type="SUPFAM" id="SSF49464">
    <property type="entry name" value="Carboxypeptidase regulatory domain-like"/>
    <property type="match status" value="1"/>
</dbReference>
<evidence type="ECO:0008006" key="3">
    <source>
        <dbReference type="Google" id="ProtNLM"/>
    </source>
</evidence>
<dbReference type="OrthoDB" id="5505971at2"/>
<evidence type="ECO:0000313" key="1">
    <source>
        <dbReference type="EMBL" id="EOZ97837.1"/>
    </source>
</evidence>
<name>S2DFE5_INDAL</name>
<protein>
    <recommendedName>
        <fullName evidence="3">Secretin/TonB short N-terminal domain-containing protein</fullName>
    </recommendedName>
</protein>
<proteinExistence type="predicted"/>